<name>A0ABS8L2H4_9HYPH</name>
<dbReference type="Proteomes" id="UP001198862">
    <property type="component" value="Unassembled WGS sequence"/>
</dbReference>
<comment type="caution">
    <text evidence="1">The sequence shown here is derived from an EMBL/GenBank/DDBJ whole genome shotgun (WGS) entry which is preliminary data.</text>
</comment>
<evidence type="ECO:0000313" key="1">
    <source>
        <dbReference type="EMBL" id="MCC8432501.1"/>
    </source>
</evidence>
<evidence type="ECO:0000313" key="2">
    <source>
        <dbReference type="Proteomes" id="UP001198862"/>
    </source>
</evidence>
<dbReference type="Pfam" id="PF06475">
    <property type="entry name" value="Glycolipid_bind"/>
    <property type="match status" value="1"/>
</dbReference>
<dbReference type="EMBL" id="JAJISD010000015">
    <property type="protein sequence ID" value="MCC8432501.1"/>
    <property type="molecule type" value="Genomic_DNA"/>
</dbReference>
<proteinExistence type="predicted"/>
<dbReference type="SUPFAM" id="SSF159275">
    <property type="entry name" value="PA1994-like"/>
    <property type="match status" value="1"/>
</dbReference>
<reference evidence="1 2" key="1">
    <citation type="submission" date="2021-11" db="EMBL/GenBank/DDBJ databases">
        <authorList>
            <person name="Lee D.-H."/>
            <person name="Kim S.-B."/>
        </authorList>
    </citation>
    <scope>NUCLEOTIDE SEQUENCE [LARGE SCALE GENOMIC DNA]</scope>
    <source>
        <strain evidence="1 2">KCTC 52223</strain>
    </source>
</reference>
<gene>
    <name evidence="1" type="ORF">LJ725_26325</name>
</gene>
<dbReference type="RefSeq" id="WP_230553920.1">
    <property type="nucleotide sequence ID" value="NZ_JAJISD010000015.1"/>
</dbReference>
<organism evidence="1 2">
    <name type="scientific">Reyranella aquatilis</name>
    <dbReference type="NCBI Taxonomy" id="2035356"/>
    <lineage>
        <taxon>Bacteria</taxon>
        <taxon>Pseudomonadati</taxon>
        <taxon>Pseudomonadota</taxon>
        <taxon>Alphaproteobacteria</taxon>
        <taxon>Hyphomicrobiales</taxon>
        <taxon>Reyranellaceae</taxon>
        <taxon>Reyranella</taxon>
    </lineage>
</organism>
<protein>
    <submittedName>
        <fullName evidence="1">Glycolipid-binding domain-containing protein</fullName>
    </submittedName>
</protein>
<keyword evidence="2" id="KW-1185">Reference proteome</keyword>
<sequence>MQNHKLLRRWRRIDAPGLELMTLSRDASGLTVRSTLVYAGEESYGLRYRWELDASWHTRTLHLERTDDAGTSLCIERTGDTDWRVDGQVRPDLAGCHEVDVSATPFCNSLAIRRLGRADGDLLALFVDAPSLTCQPSRQRYEALGPRAWLYLDKGVADGFNAQLDLDEEGLVASYEHLFEAF</sequence>
<accession>A0ABS8L2H4</accession>
<dbReference type="InterPro" id="IPR009467">
    <property type="entry name" value="Glycolipid-bd_prot_put"/>
</dbReference>